<keyword evidence="9" id="KW-0472">Membrane</keyword>
<feature type="domain" description="Peptidase S8/S53" evidence="10">
    <location>
        <begin position="141"/>
        <end position="383"/>
    </location>
</feature>
<dbReference type="Gene3D" id="3.40.50.200">
    <property type="entry name" value="Peptidase S8/S53 domain"/>
    <property type="match status" value="1"/>
</dbReference>
<keyword evidence="9" id="KW-0812">Transmembrane</keyword>
<dbReference type="OrthoDB" id="9765693at2"/>
<dbReference type="PIRSF" id="PIRSF037901">
    <property type="entry name" value="Subtilisin_rel_Nmul_A1891"/>
    <property type="match status" value="1"/>
</dbReference>
<dbReference type="PRINTS" id="PR00723">
    <property type="entry name" value="SUBTILISIN"/>
</dbReference>
<dbReference type="InterPro" id="IPR015500">
    <property type="entry name" value="Peptidase_S8_subtilisin-rel"/>
</dbReference>
<name>A0A328FF01_9BACT</name>
<evidence type="ECO:0000313" key="12">
    <source>
        <dbReference type="EMBL" id="QBH11696.1"/>
    </source>
</evidence>
<feature type="domain" description="Fervidolysin-like N-terminal prodomain" evidence="11">
    <location>
        <begin position="31"/>
        <end position="104"/>
    </location>
</feature>
<dbReference type="InterPro" id="IPR050131">
    <property type="entry name" value="Peptidase_S8_subtilisin-like"/>
</dbReference>
<feature type="active site" description="Charge relay system" evidence="7">
    <location>
        <position position="335"/>
    </location>
</feature>
<accession>A0A328FF01</accession>
<reference evidence="13 14" key="1">
    <citation type="submission" date="2018-06" db="EMBL/GenBank/DDBJ databases">
        <title>Complete Genome Sequence of Desulfobacter hydrogenophilus (DSM3380).</title>
        <authorList>
            <person name="Marietou A."/>
            <person name="Schreiber L."/>
            <person name="Marshall I."/>
            <person name="Jorgensen B."/>
        </authorList>
    </citation>
    <scope>NUCLEOTIDE SEQUENCE [LARGE SCALE GENOMIC DNA]</scope>
    <source>
        <strain evidence="13 14">DSM 3380</strain>
    </source>
</reference>
<dbReference type="InterPro" id="IPR022398">
    <property type="entry name" value="Peptidase_S8_His-AS"/>
</dbReference>
<protein>
    <submittedName>
        <fullName evidence="13">Peptidase S8</fullName>
    </submittedName>
</protein>
<evidence type="ECO:0000256" key="2">
    <source>
        <dbReference type="ARBA" id="ARBA00011073"/>
    </source>
</evidence>
<dbReference type="PROSITE" id="PS51892">
    <property type="entry name" value="SUBTILASE"/>
    <property type="match status" value="1"/>
</dbReference>
<dbReference type="Pfam" id="PF22148">
    <property type="entry name" value="Fervidolysin_NPro-like"/>
    <property type="match status" value="1"/>
</dbReference>
<dbReference type="InterPro" id="IPR054399">
    <property type="entry name" value="Fervidolysin-like_N_prodom"/>
</dbReference>
<dbReference type="EMBL" id="QLNI01000009">
    <property type="protein sequence ID" value="RAM02909.1"/>
    <property type="molecule type" value="Genomic_DNA"/>
</dbReference>
<dbReference type="GO" id="GO:0004252">
    <property type="term" value="F:serine-type endopeptidase activity"/>
    <property type="evidence" value="ECO:0007669"/>
    <property type="project" value="UniProtKB-UniRule"/>
</dbReference>
<dbReference type="InterPro" id="IPR023827">
    <property type="entry name" value="Peptidase_S8_Asp-AS"/>
</dbReference>
<proteinExistence type="inferred from homology"/>
<feature type="transmembrane region" description="Helical" evidence="9">
    <location>
        <begin position="7"/>
        <end position="29"/>
    </location>
</feature>
<dbReference type="Pfam" id="PF00082">
    <property type="entry name" value="Peptidase_S8"/>
    <property type="match status" value="1"/>
</dbReference>
<dbReference type="PROSITE" id="PS00136">
    <property type="entry name" value="SUBTILASE_ASP"/>
    <property type="match status" value="1"/>
</dbReference>
<dbReference type="PANTHER" id="PTHR43806">
    <property type="entry name" value="PEPTIDASE S8"/>
    <property type="match status" value="1"/>
</dbReference>
<evidence type="ECO:0000259" key="11">
    <source>
        <dbReference type="Pfam" id="PF22148"/>
    </source>
</evidence>
<feature type="active site" description="Charge relay system" evidence="7">
    <location>
        <position position="181"/>
    </location>
</feature>
<dbReference type="PROSITE" id="PS00137">
    <property type="entry name" value="SUBTILASE_HIS"/>
    <property type="match status" value="1"/>
</dbReference>
<evidence type="ECO:0000256" key="4">
    <source>
        <dbReference type="ARBA" id="ARBA00022670"/>
    </source>
</evidence>
<dbReference type="InterPro" id="IPR000209">
    <property type="entry name" value="Peptidase_S8/S53_dom"/>
</dbReference>
<dbReference type="Proteomes" id="UP000248798">
    <property type="component" value="Unassembled WGS sequence"/>
</dbReference>
<gene>
    <name evidence="13" type="ORF">DO021_05770</name>
    <name evidence="12" type="ORF">EYB58_01400</name>
</gene>
<evidence type="ECO:0000256" key="3">
    <source>
        <dbReference type="ARBA" id="ARBA00022525"/>
    </source>
</evidence>
<dbReference type="RefSeq" id="WP_111954630.1">
    <property type="nucleotide sequence ID" value="NZ_CP036313.1"/>
</dbReference>
<dbReference type="GO" id="GO:0005576">
    <property type="term" value="C:extracellular region"/>
    <property type="evidence" value="ECO:0007669"/>
    <property type="project" value="UniProtKB-SubCell"/>
</dbReference>
<evidence type="ECO:0000256" key="1">
    <source>
        <dbReference type="ARBA" id="ARBA00004613"/>
    </source>
</evidence>
<evidence type="ECO:0000313" key="13">
    <source>
        <dbReference type="EMBL" id="RAM02909.1"/>
    </source>
</evidence>
<keyword evidence="15" id="KW-1185">Reference proteome</keyword>
<keyword evidence="4 7" id="KW-0645">Protease</keyword>
<feature type="active site" description="Charge relay system" evidence="7">
    <location>
        <position position="148"/>
    </location>
</feature>
<sequence>MKKTLKINLHTIMTIAVIMVMVLAGSGFVQAGSSKKFMPGELLIQVKSGATKGDVNKLLNSHGAATAGEIEKIKVRRIKVPEHALEQVKKALSKNPNIQFVEENFIAEAGYVPNDDQYPSQWHLPQISAPSGWDLTTGSQSVPIAIIDSGVDPTHPDLAGNLIAGYNFLDNNTDTQDVLGHGTAVAGSAAAMTDNTTGVAGVAWNSPIMPLVVLDANDYATYYDIAQAINYAADQGVRVINISIGGSSYSSTLQNAVNYAWNKGAVILACAHNYSTDTPYYPAACANVVAVSATTSSDTLASFSNYGDWIDIAAPGSYILTTTRGGGYGNWNGTSFSSPITAGVVALILSANPSLTNVQVVDILTQSAVDLGTTGFDNYFGYGRINALQSIQTALAAVPDEDTIDPSVAITSPQNDTTVNGSLTVSVSAADEGGVDRVELYVDGELLSSDTTSPYTFAWDTYGYANGDHELMAVAYDSAGNDGWSSVIAVTVANESADDTTAPVVSITPIQGGALVSGGITVDVSATDEGGVALVELYLDGELLDEDITSPYAFFWNTTAYADGTYELVAVAYDTAGNRGQSGVISVSVDNVIFQDTEAPAVTITSPGDGASIGNRVTVQASASDDSGINRMELFIDGELKAVKYKSELSWNWNTRKLSKGAYTLSVKAFDTAGNEGADTITVYK</sequence>
<dbReference type="InterPro" id="IPR017315">
    <property type="entry name" value="Pep_S8A_subtilisin_pbac-2"/>
</dbReference>
<keyword evidence="6 7" id="KW-0720">Serine protease</keyword>
<dbReference type="InterPro" id="IPR013783">
    <property type="entry name" value="Ig-like_fold"/>
</dbReference>
<keyword evidence="3" id="KW-0964">Secreted</keyword>
<keyword evidence="5 7" id="KW-0378">Hydrolase</keyword>
<dbReference type="SUPFAM" id="SSF52743">
    <property type="entry name" value="Subtilisin-like"/>
    <property type="match status" value="1"/>
</dbReference>
<dbReference type="PANTHER" id="PTHR43806:SF11">
    <property type="entry name" value="CEREVISIN-RELATED"/>
    <property type="match status" value="1"/>
</dbReference>
<evidence type="ECO:0000256" key="8">
    <source>
        <dbReference type="RuleBase" id="RU003355"/>
    </source>
</evidence>
<evidence type="ECO:0000259" key="10">
    <source>
        <dbReference type="Pfam" id="PF00082"/>
    </source>
</evidence>
<dbReference type="Proteomes" id="UP000293902">
    <property type="component" value="Chromosome"/>
</dbReference>
<dbReference type="CDD" id="cd07484">
    <property type="entry name" value="Peptidases_S8_Thermitase_like"/>
    <property type="match status" value="1"/>
</dbReference>
<dbReference type="GO" id="GO:0006508">
    <property type="term" value="P:proteolysis"/>
    <property type="evidence" value="ECO:0007669"/>
    <property type="project" value="UniProtKB-KW"/>
</dbReference>
<dbReference type="Gene3D" id="2.60.40.10">
    <property type="entry name" value="Immunoglobulins"/>
    <property type="match status" value="3"/>
</dbReference>
<keyword evidence="9" id="KW-1133">Transmembrane helix</keyword>
<evidence type="ECO:0000256" key="5">
    <source>
        <dbReference type="ARBA" id="ARBA00022801"/>
    </source>
</evidence>
<evidence type="ECO:0000313" key="14">
    <source>
        <dbReference type="Proteomes" id="UP000248798"/>
    </source>
</evidence>
<organism evidence="13 14">
    <name type="scientific">Desulfobacter hydrogenophilus</name>
    <dbReference type="NCBI Taxonomy" id="2291"/>
    <lineage>
        <taxon>Bacteria</taxon>
        <taxon>Pseudomonadati</taxon>
        <taxon>Thermodesulfobacteriota</taxon>
        <taxon>Desulfobacteria</taxon>
        <taxon>Desulfobacterales</taxon>
        <taxon>Desulfobacteraceae</taxon>
        <taxon>Desulfobacter</taxon>
    </lineage>
</organism>
<comment type="subcellular location">
    <subcellularLocation>
        <location evidence="1">Secreted</location>
    </subcellularLocation>
</comment>
<reference evidence="12 15" key="2">
    <citation type="submission" date="2019-02" db="EMBL/GenBank/DDBJ databases">
        <title>Complete genome sequence of Desulfobacter hydrogenophilus AcRS1.</title>
        <authorList>
            <person name="Marietou A."/>
            <person name="Lund M.B."/>
            <person name="Marshall I.P.G."/>
            <person name="Schreiber L."/>
            <person name="Jorgensen B."/>
        </authorList>
    </citation>
    <scope>NUCLEOTIDE SEQUENCE [LARGE SCALE GENOMIC DNA]</scope>
    <source>
        <strain evidence="12 15">AcRS1</strain>
    </source>
</reference>
<evidence type="ECO:0000313" key="15">
    <source>
        <dbReference type="Proteomes" id="UP000293902"/>
    </source>
</evidence>
<dbReference type="AlphaFoldDB" id="A0A328FF01"/>
<dbReference type="Pfam" id="PF17957">
    <property type="entry name" value="Big_7"/>
    <property type="match status" value="3"/>
</dbReference>
<dbReference type="EMBL" id="CP036313">
    <property type="protein sequence ID" value="QBH11696.1"/>
    <property type="molecule type" value="Genomic_DNA"/>
</dbReference>
<evidence type="ECO:0000256" key="9">
    <source>
        <dbReference type="SAM" id="Phobius"/>
    </source>
</evidence>
<evidence type="ECO:0000256" key="7">
    <source>
        <dbReference type="PROSITE-ProRule" id="PRU01240"/>
    </source>
</evidence>
<dbReference type="InterPro" id="IPR036852">
    <property type="entry name" value="Peptidase_S8/S53_dom_sf"/>
</dbReference>
<dbReference type="InterPro" id="IPR034084">
    <property type="entry name" value="Thermitase-like_dom"/>
</dbReference>
<evidence type="ECO:0000256" key="6">
    <source>
        <dbReference type="ARBA" id="ARBA00022825"/>
    </source>
</evidence>
<dbReference type="PROSITE" id="PS00138">
    <property type="entry name" value="SUBTILASE_SER"/>
    <property type="match status" value="1"/>
</dbReference>
<comment type="similarity">
    <text evidence="2 7 8">Belongs to the peptidase S8 family.</text>
</comment>
<dbReference type="InterPro" id="IPR023828">
    <property type="entry name" value="Peptidase_S8_Ser-AS"/>
</dbReference>